<reference evidence="4" key="1">
    <citation type="journal article" date="2019" name="Int. J. Syst. Evol. Microbiol.">
        <title>The Global Catalogue of Microorganisms (GCM) 10K type strain sequencing project: providing services to taxonomists for standard genome sequencing and annotation.</title>
        <authorList>
            <consortium name="The Broad Institute Genomics Platform"/>
            <consortium name="The Broad Institute Genome Sequencing Center for Infectious Disease"/>
            <person name="Wu L."/>
            <person name="Ma J."/>
        </authorList>
    </citation>
    <scope>NUCLEOTIDE SEQUENCE [LARGE SCALE GENOMIC DNA]</scope>
    <source>
        <strain evidence="4">KCTC 52677</strain>
    </source>
</reference>
<dbReference type="Gene3D" id="3.40.605.10">
    <property type="entry name" value="Aldehyde Dehydrogenase, Chain A, domain 1"/>
    <property type="match status" value="1"/>
</dbReference>
<dbReference type="Proteomes" id="UP001595377">
    <property type="component" value="Unassembled WGS sequence"/>
</dbReference>
<protein>
    <submittedName>
        <fullName evidence="3">Aldehyde dehydrogenase family protein</fullName>
    </submittedName>
</protein>
<dbReference type="InterPro" id="IPR016161">
    <property type="entry name" value="Ald_DH/histidinol_DH"/>
</dbReference>
<dbReference type="InterPro" id="IPR015590">
    <property type="entry name" value="Aldehyde_DH_dom"/>
</dbReference>
<proteinExistence type="predicted"/>
<dbReference type="Gene3D" id="3.40.309.10">
    <property type="entry name" value="Aldehyde Dehydrogenase, Chain A, domain 2"/>
    <property type="match status" value="1"/>
</dbReference>
<dbReference type="RefSeq" id="WP_257311337.1">
    <property type="nucleotide sequence ID" value="NZ_JANFDG010000001.1"/>
</dbReference>
<evidence type="ECO:0000313" key="3">
    <source>
        <dbReference type="EMBL" id="MFC3073275.1"/>
    </source>
</evidence>
<dbReference type="PANTHER" id="PTHR11699">
    <property type="entry name" value="ALDEHYDE DEHYDROGENASE-RELATED"/>
    <property type="match status" value="1"/>
</dbReference>
<comment type="caution">
    <text evidence="3">The sequence shown here is derived from an EMBL/GenBank/DDBJ whole genome shotgun (WGS) entry which is preliminary data.</text>
</comment>
<evidence type="ECO:0000259" key="2">
    <source>
        <dbReference type="Pfam" id="PF00171"/>
    </source>
</evidence>
<gene>
    <name evidence="3" type="ORF">ACFOHH_09195</name>
</gene>
<sequence>MKTRADWQKHRATLTLQTRAYIDGAFVDAEGGATFDSINPATEALNAKIARCGPADVDKAVAAARRAFRARSLAGLEPSARKALLLRVADLMEARRHDFVLADAIDIGKPVRFAAMEFDNAVKTFRWYAEAIDKVYGETGPVGDGDLSLVVREPLGVVAAVVPWNFPMLMAAWKVAPALAAGNSVILKPAEQSPLSALLLAEVMHAAGMPAGTFNVLPGEGPEVGMPLGLHMDVDMVTFTGSTEVGKLFLQYSGRSNMKRISTECGGKSPNIVMADSDDLEAIAETAAAAIFYNQGEVCTAGSRLFVQRPIYERFLALLVEKAKAWRPGDPLDPDTLFGPMVDAAQLRTALDYAEIGRREGRILCGGERWAEAPAGYYMTPTIVADIPNEGRLAQEEVFGPVLAVIPFDTAEDALAMANDSRFGLASAIWTRDVSTALRTARRLEAGMVWVNAWDPCNITVPFGGYKQSGIGRDRALHALEKYTETKMIWIRL</sequence>
<evidence type="ECO:0000256" key="1">
    <source>
        <dbReference type="ARBA" id="ARBA00023002"/>
    </source>
</evidence>
<dbReference type="InterPro" id="IPR016160">
    <property type="entry name" value="Ald_DH_CS_CYS"/>
</dbReference>
<dbReference type="InterPro" id="IPR016163">
    <property type="entry name" value="Ald_DH_C"/>
</dbReference>
<dbReference type="InterPro" id="IPR016162">
    <property type="entry name" value="Ald_DH_N"/>
</dbReference>
<accession>A0ABV7DEH8</accession>
<name>A0ABV7DEH8_9HYPH</name>
<evidence type="ECO:0000313" key="4">
    <source>
        <dbReference type="Proteomes" id="UP001595377"/>
    </source>
</evidence>
<dbReference type="Pfam" id="PF00171">
    <property type="entry name" value="Aldedh"/>
    <property type="match status" value="1"/>
</dbReference>
<dbReference type="PROSITE" id="PS00070">
    <property type="entry name" value="ALDEHYDE_DEHYDR_CYS"/>
    <property type="match status" value="1"/>
</dbReference>
<feature type="domain" description="Aldehyde dehydrogenase" evidence="2">
    <location>
        <begin position="26"/>
        <end position="489"/>
    </location>
</feature>
<dbReference type="EMBL" id="JBHRSP010000015">
    <property type="protein sequence ID" value="MFC3073275.1"/>
    <property type="molecule type" value="Genomic_DNA"/>
</dbReference>
<keyword evidence="1" id="KW-0560">Oxidoreductase</keyword>
<dbReference type="SUPFAM" id="SSF53720">
    <property type="entry name" value="ALDH-like"/>
    <property type="match status" value="1"/>
</dbReference>
<keyword evidence="4" id="KW-1185">Reference proteome</keyword>
<organism evidence="3 4">
    <name type="scientific">Shinella pollutisoli</name>
    <dbReference type="NCBI Taxonomy" id="2250594"/>
    <lineage>
        <taxon>Bacteria</taxon>
        <taxon>Pseudomonadati</taxon>
        <taxon>Pseudomonadota</taxon>
        <taxon>Alphaproteobacteria</taxon>
        <taxon>Hyphomicrobiales</taxon>
        <taxon>Rhizobiaceae</taxon>
        <taxon>Shinella</taxon>
    </lineage>
</organism>